<dbReference type="PATRIC" id="fig|1514904.3.peg.2711"/>
<evidence type="ECO:0000313" key="3">
    <source>
        <dbReference type="Proteomes" id="UP000038011"/>
    </source>
</evidence>
<reference evidence="2 3" key="1">
    <citation type="submission" date="2015-01" db="EMBL/GenBank/DDBJ databases">
        <title>Ahrensia donghaiensis sp. nov., a novel dimethylsulphoniopropionate-cleavage bacterium isolated from seawater and emended descriptions of the genus Ahrensia and Ahrensia kielensis.</title>
        <authorList>
            <person name="Liu J."/>
        </authorList>
    </citation>
    <scope>NUCLEOTIDE SEQUENCE [LARGE SCALE GENOMIC DNA]</scope>
    <source>
        <strain evidence="2 3">LZD062</strain>
    </source>
</reference>
<keyword evidence="3" id="KW-1185">Reference proteome</keyword>
<evidence type="ECO:0008006" key="4">
    <source>
        <dbReference type="Google" id="ProtNLM"/>
    </source>
</evidence>
<keyword evidence="1" id="KW-1133">Transmembrane helix</keyword>
<feature type="transmembrane region" description="Helical" evidence="1">
    <location>
        <begin position="74"/>
        <end position="94"/>
    </location>
</feature>
<evidence type="ECO:0000256" key="1">
    <source>
        <dbReference type="SAM" id="Phobius"/>
    </source>
</evidence>
<dbReference type="AlphaFoldDB" id="A0A0M9GPD0"/>
<proteinExistence type="predicted"/>
<keyword evidence="1" id="KW-0472">Membrane</keyword>
<dbReference type="InterPro" id="IPR010718">
    <property type="entry name" value="DUF1294"/>
</dbReference>
<protein>
    <recommendedName>
        <fullName evidence="4">Cold-shock protein</fullName>
    </recommendedName>
</protein>
<comment type="caution">
    <text evidence="2">The sequence shown here is derived from an EMBL/GenBank/DDBJ whole genome shotgun (WGS) entry which is preliminary data.</text>
</comment>
<dbReference type="Proteomes" id="UP000038011">
    <property type="component" value="Unassembled WGS sequence"/>
</dbReference>
<name>A0A0M9GPD0_9HYPH</name>
<sequence length="96" mass="10888">MTGITSIVLVYLIIIWLSTLLLFRIDKKRAQQKNAQRISERKLLQLALIGGWPAALLARRLFRHKTTKQPFSTLLYIIAGVETVLLLAVAAYVLNQ</sequence>
<dbReference type="OrthoDB" id="72963at2"/>
<organism evidence="2 3">
    <name type="scientific">Ahrensia marina</name>
    <dbReference type="NCBI Taxonomy" id="1514904"/>
    <lineage>
        <taxon>Bacteria</taxon>
        <taxon>Pseudomonadati</taxon>
        <taxon>Pseudomonadota</taxon>
        <taxon>Alphaproteobacteria</taxon>
        <taxon>Hyphomicrobiales</taxon>
        <taxon>Ahrensiaceae</taxon>
        <taxon>Ahrensia</taxon>
    </lineage>
</organism>
<accession>A0A0M9GPD0</accession>
<dbReference type="EMBL" id="JXMU01000004">
    <property type="protein sequence ID" value="KPB02226.1"/>
    <property type="molecule type" value="Genomic_DNA"/>
</dbReference>
<feature type="transmembrane region" description="Helical" evidence="1">
    <location>
        <begin position="43"/>
        <end position="62"/>
    </location>
</feature>
<gene>
    <name evidence="2" type="ORF">SU32_04130</name>
</gene>
<keyword evidence="1" id="KW-0812">Transmembrane</keyword>
<dbReference type="Pfam" id="PF06961">
    <property type="entry name" value="DUF1294"/>
    <property type="match status" value="1"/>
</dbReference>
<feature type="transmembrane region" description="Helical" evidence="1">
    <location>
        <begin position="6"/>
        <end position="23"/>
    </location>
</feature>
<evidence type="ECO:0000313" key="2">
    <source>
        <dbReference type="EMBL" id="KPB02226.1"/>
    </source>
</evidence>